<evidence type="ECO:0000313" key="6">
    <source>
        <dbReference type="Proteomes" id="UP000181981"/>
    </source>
</evidence>
<feature type="compositionally biased region" description="Basic and acidic residues" evidence="1">
    <location>
        <begin position="59"/>
        <end position="71"/>
    </location>
</feature>
<dbReference type="Proteomes" id="UP000181981">
    <property type="component" value="Unassembled WGS sequence"/>
</dbReference>
<gene>
    <name evidence="3" type="ORF">FH5T_09125</name>
    <name evidence="4" type="ORF">SAMN05444285_10269</name>
</gene>
<evidence type="ECO:0008006" key="7">
    <source>
        <dbReference type="Google" id="ProtNLM"/>
    </source>
</evidence>
<reference evidence="3 5" key="1">
    <citation type="submission" date="2014-03" db="EMBL/GenBank/DDBJ databases">
        <title>Complete genome sequence of a deeply braunched marine Bacteroidia bacterium Draconibacterium orientale type strain FH5T.</title>
        <authorList>
            <person name="Li X."/>
            <person name="Wang X."/>
            <person name="Xie Z."/>
            <person name="Du Z."/>
            <person name="Chen G."/>
        </authorList>
    </citation>
    <scope>NUCLEOTIDE SEQUENCE [LARGE SCALE GENOMIC DNA]</scope>
    <source>
        <strain evidence="3 5">FH5</strain>
    </source>
</reference>
<dbReference type="AlphaFoldDB" id="X5DGW5"/>
<evidence type="ECO:0000313" key="4">
    <source>
        <dbReference type="EMBL" id="SES78447.1"/>
    </source>
</evidence>
<keyword evidence="2" id="KW-0472">Membrane</keyword>
<evidence type="ECO:0000256" key="2">
    <source>
        <dbReference type="SAM" id="Phobius"/>
    </source>
</evidence>
<keyword evidence="2" id="KW-1133">Transmembrane helix</keyword>
<dbReference type="EMBL" id="CP007451">
    <property type="protein sequence ID" value="AHW59702.1"/>
    <property type="molecule type" value="Genomic_DNA"/>
</dbReference>
<feature type="transmembrane region" description="Helical" evidence="2">
    <location>
        <begin position="6"/>
        <end position="30"/>
    </location>
</feature>
<organism evidence="4 6">
    <name type="scientific">Draconibacterium orientale</name>
    <dbReference type="NCBI Taxonomy" id="1168034"/>
    <lineage>
        <taxon>Bacteria</taxon>
        <taxon>Pseudomonadati</taxon>
        <taxon>Bacteroidota</taxon>
        <taxon>Bacteroidia</taxon>
        <taxon>Marinilabiliales</taxon>
        <taxon>Prolixibacteraceae</taxon>
        <taxon>Draconibacterium</taxon>
    </lineage>
</organism>
<dbReference type="eggNOG" id="ENOG5033BIV">
    <property type="taxonomic scope" value="Bacteria"/>
</dbReference>
<dbReference type="EMBL" id="FOHT01000002">
    <property type="protein sequence ID" value="SES78447.1"/>
    <property type="molecule type" value="Genomic_DNA"/>
</dbReference>
<reference evidence="4 6" key="2">
    <citation type="submission" date="2016-10" db="EMBL/GenBank/DDBJ databases">
        <authorList>
            <person name="de Groot N.N."/>
        </authorList>
    </citation>
    <scope>NUCLEOTIDE SEQUENCE [LARGE SCALE GENOMIC DNA]</scope>
    <source>
        <strain evidence="4 6">DSM 25947</strain>
    </source>
</reference>
<name>X5DGW5_9BACT</name>
<dbReference type="STRING" id="1168034.FH5T_09125"/>
<evidence type="ECO:0000256" key="1">
    <source>
        <dbReference type="SAM" id="MobiDB-lite"/>
    </source>
</evidence>
<evidence type="ECO:0000313" key="3">
    <source>
        <dbReference type="EMBL" id="AHW59702.1"/>
    </source>
</evidence>
<dbReference type="Pfam" id="PF16118">
    <property type="entry name" value="DUF4834"/>
    <property type="match status" value="1"/>
</dbReference>
<protein>
    <recommendedName>
        <fullName evidence="7">DUF4834 domain-containing protein</fullName>
    </recommendedName>
</protein>
<dbReference type="Proteomes" id="UP000023772">
    <property type="component" value="Chromosome"/>
</dbReference>
<dbReference type="RefSeq" id="WP_074780126.1">
    <property type="nucleotide sequence ID" value="NZ_FOHT01000002.1"/>
</dbReference>
<sequence>MTLFITLYIVGFLRTLVIIAVIYFGFRFIVRYLFPKIIDKGMKNMQQKMQEQQRQQHPKRPEGEVTVENRRSSNRNNQDNGEYVDFEEVD</sequence>
<keyword evidence="2" id="KW-0812">Transmembrane</keyword>
<keyword evidence="5" id="KW-1185">Reference proteome</keyword>
<dbReference type="KEGG" id="dori:FH5T_09125"/>
<dbReference type="OrthoDB" id="1122320at2"/>
<evidence type="ECO:0000313" key="5">
    <source>
        <dbReference type="Proteomes" id="UP000023772"/>
    </source>
</evidence>
<accession>X5DGW5</accession>
<proteinExistence type="predicted"/>
<feature type="compositionally biased region" description="Low complexity" evidence="1">
    <location>
        <begin position="45"/>
        <end position="55"/>
    </location>
</feature>
<dbReference type="InterPro" id="IPR032272">
    <property type="entry name" value="DUF4834"/>
</dbReference>
<feature type="region of interest" description="Disordered" evidence="1">
    <location>
        <begin position="45"/>
        <end position="90"/>
    </location>
</feature>
<dbReference type="HOGENOM" id="CLU_157095_0_1_10"/>